<name>F0JEN8_9BACT</name>
<keyword evidence="7 9" id="KW-0472">Membrane</keyword>
<comment type="subcellular location">
    <subcellularLocation>
        <location evidence="1">Cell inner membrane</location>
        <topology evidence="1">Multi-pass membrane protein</topology>
    </subcellularLocation>
</comment>
<dbReference type="KEGG" id="ddn:DND132_1560"/>
<dbReference type="PANTHER" id="PTHR35011">
    <property type="entry name" value="2,3-DIKETO-L-GULONATE TRAP TRANSPORTER SMALL PERMEASE PROTEIN YIAM"/>
    <property type="match status" value="1"/>
</dbReference>
<keyword evidence="5 9" id="KW-0812">Transmembrane</keyword>
<dbReference type="PANTHER" id="PTHR35011:SF10">
    <property type="entry name" value="TRAP TRANSPORTER SMALL PERMEASE PROTEIN"/>
    <property type="match status" value="1"/>
</dbReference>
<evidence type="ECO:0000256" key="9">
    <source>
        <dbReference type="SAM" id="Phobius"/>
    </source>
</evidence>
<dbReference type="OrthoDB" id="5420680at2"/>
<evidence type="ECO:0000256" key="2">
    <source>
        <dbReference type="ARBA" id="ARBA00022448"/>
    </source>
</evidence>
<evidence type="ECO:0000256" key="7">
    <source>
        <dbReference type="ARBA" id="ARBA00023136"/>
    </source>
</evidence>
<dbReference type="GO" id="GO:0015740">
    <property type="term" value="P:C4-dicarboxylate transport"/>
    <property type="evidence" value="ECO:0007669"/>
    <property type="project" value="TreeGrafter"/>
</dbReference>
<accession>F0JEN8</accession>
<feature type="transmembrane region" description="Helical" evidence="9">
    <location>
        <begin position="50"/>
        <end position="68"/>
    </location>
</feature>
<proteinExistence type="inferred from homology"/>
<dbReference type="EMBL" id="CP003220">
    <property type="protein sequence ID" value="EGB14767.1"/>
    <property type="molecule type" value="Genomic_DNA"/>
</dbReference>
<evidence type="ECO:0000256" key="5">
    <source>
        <dbReference type="ARBA" id="ARBA00022692"/>
    </source>
</evidence>
<sequence length="161" mass="17907">MEEVKGPLLITEKIMRIIAAISLVGMAAMTGADVFLRGAFNTPIFGCEEIVAILGVIAVGFALPYAHYQKSHIGVEILVRRLPRRVREPLELLTTLATLFLVGIITWRMFLYAGTLAESGEVSMNLELPEYYVVYVLAFGFFVYALCLLADVVKFFRKRGA</sequence>
<evidence type="ECO:0000256" key="1">
    <source>
        <dbReference type="ARBA" id="ARBA00004429"/>
    </source>
</evidence>
<organism evidence="11 12">
    <name type="scientific">Pseudodesulfovibrio mercurii</name>
    <dbReference type="NCBI Taxonomy" id="641491"/>
    <lineage>
        <taxon>Bacteria</taxon>
        <taxon>Pseudomonadati</taxon>
        <taxon>Thermodesulfobacteriota</taxon>
        <taxon>Desulfovibrionia</taxon>
        <taxon>Desulfovibrionales</taxon>
        <taxon>Desulfovibrionaceae</taxon>
    </lineage>
</organism>
<dbReference type="InterPro" id="IPR055348">
    <property type="entry name" value="DctQ"/>
</dbReference>
<keyword evidence="3" id="KW-1003">Cell membrane</keyword>
<evidence type="ECO:0000313" key="11">
    <source>
        <dbReference type="EMBL" id="EGB14767.1"/>
    </source>
</evidence>
<feature type="domain" description="Tripartite ATP-independent periplasmic transporters DctQ component" evidence="10">
    <location>
        <begin position="26"/>
        <end position="157"/>
    </location>
</feature>
<dbReference type="HOGENOM" id="CLU_086356_8_5_7"/>
<keyword evidence="6 9" id="KW-1133">Transmembrane helix</keyword>
<comment type="similarity">
    <text evidence="8">Belongs to the TRAP transporter small permease family.</text>
</comment>
<dbReference type="eggNOG" id="COG3090">
    <property type="taxonomic scope" value="Bacteria"/>
</dbReference>
<dbReference type="InterPro" id="IPR007387">
    <property type="entry name" value="TRAP_DctQ"/>
</dbReference>
<reference evidence="11 12" key="1">
    <citation type="journal article" date="2011" name="J. Bacteriol.">
        <title>Genome sequence of the mercury-methylating strain Desulfovibrio desulfuricans ND132.</title>
        <authorList>
            <person name="Brown S.D."/>
            <person name="Gilmour C.C."/>
            <person name="Kucken A.M."/>
            <person name="Wall J.D."/>
            <person name="Elias D.A."/>
            <person name="Brandt C.C."/>
            <person name="Podar M."/>
            <person name="Chertkov O."/>
            <person name="Held B."/>
            <person name="Bruce D.C."/>
            <person name="Detter J.C."/>
            <person name="Tapia R."/>
            <person name="Han C.S."/>
            <person name="Goodwin L.A."/>
            <person name="Cheng J.F."/>
            <person name="Pitluck S."/>
            <person name="Woyke T."/>
            <person name="Mikhailova N."/>
            <person name="Ivanova N.N."/>
            <person name="Han J."/>
            <person name="Lucas S."/>
            <person name="Lapidus A.L."/>
            <person name="Land M.L."/>
            <person name="Hauser L.J."/>
            <person name="Palumbo A.V."/>
        </authorList>
    </citation>
    <scope>NUCLEOTIDE SEQUENCE [LARGE SCALE GENOMIC DNA]</scope>
    <source>
        <strain evidence="11 12">ND132</strain>
    </source>
</reference>
<evidence type="ECO:0000256" key="6">
    <source>
        <dbReference type="ARBA" id="ARBA00022989"/>
    </source>
</evidence>
<feature type="transmembrane region" description="Helical" evidence="9">
    <location>
        <begin position="89"/>
        <end position="111"/>
    </location>
</feature>
<evidence type="ECO:0000256" key="3">
    <source>
        <dbReference type="ARBA" id="ARBA00022475"/>
    </source>
</evidence>
<dbReference type="STRING" id="641491.DND132_1560"/>
<dbReference type="RefSeq" id="WP_014322195.1">
    <property type="nucleotide sequence ID" value="NC_016803.1"/>
</dbReference>
<keyword evidence="4" id="KW-0997">Cell inner membrane</keyword>
<evidence type="ECO:0000259" key="10">
    <source>
        <dbReference type="Pfam" id="PF04290"/>
    </source>
</evidence>
<dbReference type="AlphaFoldDB" id="F0JEN8"/>
<dbReference type="GO" id="GO:0005886">
    <property type="term" value="C:plasma membrane"/>
    <property type="evidence" value="ECO:0007669"/>
    <property type="project" value="UniProtKB-SubCell"/>
</dbReference>
<dbReference type="Pfam" id="PF04290">
    <property type="entry name" value="DctQ"/>
    <property type="match status" value="1"/>
</dbReference>
<evidence type="ECO:0000313" key="12">
    <source>
        <dbReference type="Proteomes" id="UP000007845"/>
    </source>
</evidence>
<keyword evidence="12" id="KW-1185">Reference proteome</keyword>
<dbReference type="Proteomes" id="UP000007845">
    <property type="component" value="Chromosome"/>
</dbReference>
<evidence type="ECO:0000256" key="4">
    <source>
        <dbReference type="ARBA" id="ARBA00022519"/>
    </source>
</evidence>
<keyword evidence="2" id="KW-0813">Transport</keyword>
<protein>
    <submittedName>
        <fullName evidence="11">Tripartite ATP-independent periplasmic transporter DctQ component</fullName>
    </submittedName>
</protein>
<gene>
    <name evidence="11" type="ORF">DND132_1560</name>
</gene>
<evidence type="ECO:0000256" key="8">
    <source>
        <dbReference type="ARBA" id="ARBA00038436"/>
    </source>
</evidence>
<feature type="transmembrane region" description="Helical" evidence="9">
    <location>
        <begin position="131"/>
        <end position="153"/>
    </location>
</feature>
<dbReference type="GO" id="GO:0022857">
    <property type="term" value="F:transmembrane transporter activity"/>
    <property type="evidence" value="ECO:0007669"/>
    <property type="project" value="TreeGrafter"/>
</dbReference>
<feature type="transmembrane region" description="Helical" evidence="9">
    <location>
        <begin position="17"/>
        <end position="38"/>
    </location>
</feature>